<sequence length="470" mass="53060">MSYLHENFLLPNKTAQRLYHEVAAGQPIMDYHCHLPPEDIAGNARFPDLAQVWLGGDHYKWRAMRAAGEPESLITGKDSSPKEKFDAWARTLPQTVRNPLHHWAHLELKRYFDCDLVLSPKTADEVWELTNARLAEDSFNVHNICKQFDIRAVGTTDDPVDDLQHHIAFNGGAQTTKMFPTFRPDKGMITTNLEAWNSWTDQLANVSGQSIDSAADFMSALKSRHDFFHENGCRLTDHGLEACPFVPCSDRQAEAIFKKLRSSQTPTADEAEQWMTFLMQAVARWNTARGWTMQLHLGPIRNNNSKMFKQLGPDTGYDAMLDEPVARKTVAFLDSLVSADALPKTIFYHINPSFLYPFATLMGSYQDGSVPGKMQLGSGWWHVDTLDGMRTQIDVLSSVGLLSKFVGMLTDSRSFLSFPRHEYFRRLVCSIIGTDVEAGLIPNDTDLLDTLIADICYNNAKNYFNFPGVK</sequence>
<dbReference type="Gene3D" id="3.20.20.140">
    <property type="entry name" value="Metal-dependent hydrolases"/>
    <property type="match status" value="1"/>
</dbReference>
<dbReference type="PANTHER" id="PTHR30068:SF4">
    <property type="entry name" value="URONATE ISOMERASE"/>
    <property type="match status" value="1"/>
</dbReference>
<accession>A0ABU1ATM1</accession>
<protein>
    <recommendedName>
        <fullName evidence="5 7">Uronate isomerase</fullName>
        <ecNumber evidence="4 7">5.3.1.12</ecNumber>
    </recommendedName>
    <alternativeName>
        <fullName evidence="7">Glucuronate isomerase</fullName>
    </alternativeName>
    <alternativeName>
        <fullName evidence="7">Uronic isomerase</fullName>
    </alternativeName>
</protein>
<comment type="caution">
    <text evidence="8">The sequence shown here is derived from an EMBL/GenBank/DDBJ whole genome shotgun (WGS) entry which is preliminary data.</text>
</comment>
<evidence type="ECO:0000256" key="2">
    <source>
        <dbReference type="ARBA" id="ARBA00004892"/>
    </source>
</evidence>
<gene>
    <name evidence="7 8" type="primary">uxaC</name>
    <name evidence="8" type="ORF">QEH52_08325</name>
</gene>
<dbReference type="Proteomes" id="UP001225316">
    <property type="component" value="Unassembled WGS sequence"/>
</dbReference>
<dbReference type="NCBIfam" id="NF002794">
    <property type="entry name" value="PRK02925.1"/>
    <property type="match status" value="1"/>
</dbReference>
<name>A0ABU1ATM1_9BACT</name>
<evidence type="ECO:0000256" key="7">
    <source>
        <dbReference type="HAMAP-Rule" id="MF_00675"/>
    </source>
</evidence>
<organism evidence="8 9">
    <name type="scientific">Thalassobacterium maritimum</name>
    <dbReference type="NCBI Taxonomy" id="3041265"/>
    <lineage>
        <taxon>Bacteria</taxon>
        <taxon>Pseudomonadati</taxon>
        <taxon>Verrucomicrobiota</taxon>
        <taxon>Opitutia</taxon>
        <taxon>Puniceicoccales</taxon>
        <taxon>Coraliomargaritaceae</taxon>
        <taxon>Thalassobacterium</taxon>
    </lineage>
</organism>
<dbReference type="InterPro" id="IPR032466">
    <property type="entry name" value="Metal_Hydrolase"/>
</dbReference>
<dbReference type="PANTHER" id="PTHR30068">
    <property type="entry name" value="URONATE ISOMERASE"/>
    <property type="match status" value="1"/>
</dbReference>
<reference evidence="8 9" key="1">
    <citation type="submission" date="2023-04" db="EMBL/GenBank/DDBJ databases">
        <title>A novel bacteria isolated from coastal sediment.</title>
        <authorList>
            <person name="Liu X.-J."/>
            <person name="Du Z.-J."/>
        </authorList>
    </citation>
    <scope>NUCLEOTIDE SEQUENCE [LARGE SCALE GENOMIC DNA]</scope>
    <source>
        <strain evidence="8 9">SDUM461003</strain>
    </source>
</reference>
<evidence type="ECO:0000256" key="4">
    <source>
        <dbReference type="ARBA" id="ARBA00012546"/>
    </source>
</evidence>
<dbReference type="Pfam" id="PF02614">
    <property type="entry name" value="UxaC"/>
    <property type="match status" value="1"/>
</dbReference>
<evidence type="ECO:0000256" key="5">
    <source>
        <dbReference type="ARBA" id="ARBA00020555"/>
    </source>
</evidence>
<dbReference type="SUPFAM" id="SSF51556">
    <property type="entry name" value="Metallo-dependent hydrolases"/>
    <property type="match status" value="1"/>
</dbReference>
<dbReference type="GO" id="GO:0008880">
    <property type="term" value="F:glucuronate isomerase activity"/>
    <property type="evidence" value="ECO:0007669"/>
    <property type="project" value="UniProtKB-EC"/>
</dbReference>
<dbReference type="EMBL" id="JARXHW010000015">
    <property type="protein sequence ID" value="MDQ8207511.1"/>
    <property type="molecule type" value="Genomic_DNA"/>
</dbReference>
<evidence type="ECO:0000256" key="3">
    <source>
        <dbReference type="ARBA" id="ARBA00008397"/>
    </source>
</evidence>
<comment type="pathway">
    <text evidence="2 7">Carbohydrate metabolism; pentose and glucuronate interconversion.</text>
</comment>
<evidence type="ECO:0000313" key="8">
    <source>
        <dbReference type="EMBL" id="MDQ8207511.1"/>
    </source>
</evidence>
<keyword evidence="9" id="KW-1185">Reference proteome</keyword>
<dbReference type="Gene3D" id="1.10.2020.10">
    <property type="entry name" value="uronate isomerase, domain 2, chain A"/>
    <property type="match status" value="1"/>
</dbReference>
<evidence type="ECO:0000256" key="6">
    <source>
        <dbReference type="ARBA" id="ARBA00023235"/>
    </source>
</evidence>
<dbReference type="EC" id="5.3.1.12" evidence="4 7"/>
<dbReference type="InterPro" id="IPR003766">
    <property type="entry name" value="Uronate_isomerase"/>
</dbReference>
<comment type="catalytic activity">
    <reaction evidence="7">
        <text>aldehydo-D-galacturonate = keto-D-tagaturonate</text>
        <dbReference type="Rhea" id="RHEA:27702"/>
        <dbReference type="ChEBI" id="CHEBI:12952"/>
        <dbReference type="ChEBI" id="CHEBI:17886"/>
    </reaction>
</comment>
<keyword evidence="6 7" id="KW-0413">Isomerase</keyword>
<proteinExistence type="inferred from homology"/>
<evidence type="ECO:0000313" key="9">
    <source>
        <dbReference type="Proteomes" id="UP001225316"/>
    </source>
</evidence>
<comment type="similarity">
    <text evidence="3 7">Belongs to the metallo-dependent hydrolases superfamily. Uronate isomerase family.</text>
</comment>
<comment type="catalytic activity">
    <reaction evidence="1 7">
        <text>D-glucuronate = D-fructuronate</text>
        <dbReference type="Rhea" id="RHEA:13049"/>
        <dbReference type="ChEBI" id="CHEBI:58720"/>
        <dbReference type="ChEBI" id="CHEBI:59863"/>
        <dbReference type="EC" id="5.3.1.12"/>
    </reaction>
</comment>
<dbReference type="HAMAP" id="MF_00675">
    <property type="entry name" value="UxaC"/>
    <property type="match status" value="1"/>
</dbReference>
<evidence type="ECO:0000256" key="1">
    <source>
        <dbReference type="ARBA" id="ARBA00001165"/>
    </source>
</evidence>
<dbReference type="RefSeq" id="WP_308949662.1">
    <property type="nucleotide sequence ID" value="NZ_JARXHW010000015.1"/>
</dbReference>